<sequence length="882" mass="94056">MYGVSGMSASDDATALVARCPFLAQLEQLPRLTEARYADGAGEVVSGVDPMEVAQRIFDQDGSIPNDMNVSALFTTWGQFIDHDLSLTPEGHDEIMENAAFPHGVGRSEVMDGTGEDGPREFGNAVTWQMDASMVYGSNAGREADLREFEGGRMRVTDDPGSDHDLLLQATPETVMAGDTEGPDAVYLAGDIRANENPNLLSLHTLFVREHNYWAERLAEEHPDWTDEQLYQGAREIVEFTIQQITYQEWLPLLIGETLPDDIDHDPDANGQVALEFSTAAFRFGHTMVASRLERLNEDGTEADGGHLGLMDSFFNVGIVREQGIDAILRGQAGQSAEELDTQVIDDLNFFLATPAGVSGFSLPALNLMRAGDHGMGSYVDVRAALLGDIDPETLDPTDFSIITSDPELQAQLAAVYGTVHSVDLWVGGLAEDNVDGTLMGPLFTFIISDQFLRTASADETFGQLSPDLGEDIIAEVRASSLDDVILRNTDIDSLQENPFLIETRVLTEALQITGTDAADTLDLSRLDIAGDVTTASGDDDVLLRGGSAVAGNVDLGDGNDRLTMTSGRVEGDILGGDGADRISISAQARVEGTIDTGAGDDRVTLAGHADAGAIETGDGADQVTIGPEATVSDISLGDGDDVARIAGPGVIRIDGGGGHDRLMVENGDIVHEGGGDGIISWDDGTSTRFTGFEVVTCFTPGTLIVTAAGKRPIEALRVGARVMTLDHGLQPIRWIGRTRVSALGPLAPVRIDTGALGNRRPLTVSPQHRLLLTSGLAEVLFGLDEVLAPALSLSDCPGVTRQTGGMVDYIHILFDAHEIVLSEGIPSESFHPGVVALSSLDEAAREEVMTLFPRLRHTSFGPDARPALRGREARLLAELMV</sequence>
<evidence type="ECO:0000259" key="4">
    <source>
        <dbReference type="Pfam" id="PF13403"/>
    </source>
</evidence>
<keyword evidence="2" id="KW-0964">Secreted</keyword>
<dbReference type="PROSITE" id="PS50292">
    <property type="entry name" value="PEROXIDASE_3"/>
    <property type="match status" value="1"/>
</dbReference>
<dbReference type="InterPro" id="IPR036844">
    <property type="entry name" value="Hint_dom_sf"/>
</dbReference>
<dbReference type="Gene3D" id="1.10.640.10">
    <property type="entry name" value="Haem peroxidase domain superfamily, animal type"/>
    <property type="match status" value="1"/>
</dbReference>
<dbReference type="Pfam" id="PF03098">
    <property type="entry name" value="An_peroxidase"/>
    <property type="match status" value="1"/>
</dbReference>
<gene>
    <name evidence="5" type="ORF">SAMN04488095_0235</name>
</gene>
<dbReference type="SUPFAM" id="SSF51294">
    <property type="entry name" value="Hedgehog/intein (Hint) domain"/>
    <property type="match status" value="1"/>
</dbReference>
<protein>
    <submittedName>
        <fullName evidence="5">Hint domain-containing protein</fullName>
    </submittedName>
</protein>
<dbReference type="SUPFAM" id="SSF48113">
    <property type="entry name" value="Heme-dependent peroxidases"/>
    <property type="match status" value="1"/>
</dbReference>
<dbReference type="InterPro" id="IPR028992">
    <property type="entry name" value="Hedgehog/Intein_dom"/>
</dbReference>
<dbReference type="PRINTS" id="PR00457">
    <property type="entry name" value="ANPEROXIDASE"/>
</dbReference>
<keyword evidence="6" id="KW-1185">Reference proteome</keyword>
<proteinExistence type="predicted"/>
<dbReference type="InterPro" id="IPR019791">
    <property type="entry name" value="Haem_peroxidase_animal"/>
</dbReference>
<dbReference type="GO" id="GO:0020037">
    <property type="term" value="F:heme binding"/>
    <property type="evidence" value="ECO:0007669"/>
    <property type="project" value="InterPro"/>
</dbReference>
<dbReference type="GO" id="GO:0006979">
    <property type="term" value="P:response to oxidative stress"/>
    <property type="evidence" value="ECO:0007669"/>
    <property type="project" value="InterPro"/>
</dbReference>
<reference evidence="5 6" key="1">
    <citation type="submission" date="2016-10" db="EMBL/GenBank/DDBJ databases">
        <authorList>
            <person name="de Groot N.N."/>
        </authorList>
    </citation>
    <scope>NUCLEOTIDE SEQUENCE [LARGE SCALE GENOMIC DNA]</scope>
    <source>
        <strain evidence="5 6">DSM 19073</strain>
    </source>
</reference>
<evidence type="ECO:0000313" key="6">
    <source>
        <dbReference type="Proteomes" id="UP000199110"/>
    </source>
</evidence>
<dbReference type="InterPro" id="IPR006141">
    <property type="entry name" value="Intein_N"/>
</dbReference>
<dbReference type="STRING" id="390807.SAMN04488095_0235"/>
<dbReference type="PANTHER" id="PTHR11475:SF4">
    <property type="entry name" value="CHORION PEROXIDASE"/>
    <property type="match status" value="1"/>
</dbReference>
<evidence type="ECO:0000256" key="1">
    <source>
        <dbReference type="ARBA" id="ARBA00004613"/>
    </source>
</evidence>
<accession>A0A1I3GKK8</accession>
<evidence type="ECO:0000313" key="5">
    <source>
        <dbReference type="EMBL" id="SFI24038.1"/>
    </source>
</evidence>
<dbReference type="Proteomes" id="UP000199110">
    <property type="component" value="Unassembled WGS sequence"/>
</dbReference>
<dbReference type="GO" id="GO:0016539">
    <property type="term" value="P:intein-mediated protein splicing"/>
    <property type="evidence" value="ECO:0007669"/>
    <property type="project" value="InterPro"/>
</dbReference>
<dbReference type="GO" id="GO:0004601">
    <property type="term" value="F:peroxidase activity"/>
    <property type="evidence" value="ECO:0007669"/>
    <property type="project" value="InterPro"/>
</dbReference>
<dbReference type="PROSITE" id="PS50817">
    <property type="entry name" value="INTEIN_N_TER"/>
    <property type="match status" value="1"/>
</dbReference>
<dbReference type="PANTHER" id="PTHR11475">
    <property type="entry name" value="OXIDASE/PEROXIDASE"/>
    <property type="match status" value="1"/>
</dbReference>
<evidence type="ECO:0000256" key="3">
    <source>
        <dbReference type="ARBA" id="ARBA00023180"/>
    </source>
</evidence>
<comment type="subcellular location">
    <subcellularLocation>
        <location evidence="1">Secreted</location>
    </subcellularLocation>
</comment>
<dbReference type="GO" id="GO:0005576">
    <property type="term" value="C:extracellular region"/>
    <property type="evidence" value="ECO:0007669"/>
    <property type="project" value="UniProtKB-SubCell"/>
</dbReference>
<feature type="domain" description="Hedgehog/Intein (Hint)" evidence="4">
    <location>
        <begin position="697"/>
        <end position="834"/>
    </location>
</feature>
<dbReference type="Pfam" id="PF13403">
    <property type="entry name" value="Hint_2"/>
    <property type="match status" value="1"/>
</dbReference>
<evidence type="ECO:0000256" key="2">
    <source>
        <dbReference type="ARBA" id="ARBA00022525"/>
    </source>
</evidence>
<dbReference type="AlphaFoldDB" id="A0A1I3GKK8"/>
<dbReference type="CDD" id="cd09822">
    <property type="entry name" value="peroxinectin_like_bacterial"/>
    <property type="match status" value="1"/>
</dbReference>
<keyword evidence="3" id="KW-0325">Glycoprotein</keyword>
<dbReference type="Gene3D" id="2.170.16.10">
    <property type="entry name" value="Hedgehog/Intein (Hint) domain"/>
    <property type="match status" value="1"/>
</dbReference>
<dbReference type="InterPro" id="IPR010255">
    <property type="entry name" value="Haem_peroxidase_sf"/>
</dbReference>
<dbReference type="EMBL" id="FORA01000001">
    <property type="protein sequence ID" value="SFI24038.1"/>
    <property type="molecule type" value="Genomic_DNA"/>
</dbReference>
<name>A0A1I3GKK8_9RHOB</name>
<organism evidence="5 6">
    <name type="scientific">Jannaschia pohangensis</name>
    <dbReference type="NCBI Taxonomy" id="390807"/>
    <lineage>
        <taxon>Bacteria</taxon>
        <taxon>Pseudomonadati</taxon>
        <taxon>Pseudomonadota</taxon>
        <taxon>Alphaproteobacteria</taxon>
        <taxon>Rhodobacterales</taxon>
        <taxon>Roseobacteraceae</taxon>
        <taxon>Jannaschia</taxon>
    </lineage>
</organism>
<dbReference type="InterPro" id="IPR037120">
    <property type="entry name" value="Haem_peroxidase_sf_animal"/>
</dbReference>